<dbReference type="STRING" id="640205.SAMN05216381_4143"/>
<dbReference type="RefSeq" id="WP_092371786.1">
    <property type="nucleotide sequence ID" value="NZ_FNBM01000012.1"/>
</dbReference>
<dbReference type="OrthoDB" id="7018501at2"/>
<evidence type="ECO:0000313" key="1">
    <source>
        <dbReference type="EMBL" id="SDG49926.1"/>
    </source>
</evidence>
<dbReference type="Proteomes" id="UP000243378">
    <property type="component" value="Unassembled WGS sequence"/>
</dbReference>
<dbReference type="AlphaFoldDB" id="A0A1G7UR16"/>
<accession>A0A1G7UR16</accession>
<dbReference type="EMBL" id="FNBM01000012">
    <property type="protein sequence ID" value="SDG49926.1"/>
    <property type="molecule type" value="Genomic_DNA"/>
</dbReference>
<reference evidence="1 2" key="1">
    <citation type="submission" date="2016-10" db="EMBL/GenBank/DDBJ databases">
        <authorList>
            <person name="de Groot N.N."/>
        </authorList>
    </citation>
    <scope>NUCLEOTIDE SEQUENCE [LARGE SCALE GENOMIC DNA]</scope>
    <source>
        <strain evidence="1 2">LMG 25475</strain>
    </source>
</reference>
<evidence type="ECO:0000313" key="2">
    <source>
        <dbReference type="Proteomes" id="UP000243378"/>
    </source>
</evidence>
<sequence length="101" mass="11236">MSDWREALYLTCAGVLKGDRSMIGQLRDAGFECCEAAWSFRLPTLHQWLAGQADTAAYATFLKQLYAGDLNARLAALGGQIVIAKQRGKVSESLYRLQRRP</sequence>
<gene>
    <name evidence="1" type="ORF">SAMN05216381_4143</name>
</gene>
<protein>
    <submittedName>
        <fullName evidence="1">Uncharacterized protein</fullName>
    </submittedName>
</protein>
<proteinExistence type="predicted"/>
<organism evidence="1 2">
    <name type="scientific">Phytopseudomonas seleniipraecipitans</name>
    <dbReference type="NCBI Taxonomy" id="640205"/>
    <lineage>
        <taxon>Bacteria</taxon>
        <taxon>Pseudomonadati</taxon>
        <taxon>Pseudomonadota</taxon>
        <taxon>Gammaproteobacteria</taxon>
        <taxon>Pseudomonadales</taxon>
        <taxon>Pseudomonadaceae</taxon>
        <taxon>Phytopseudomonas</taxon>
    </lineage>
</organism>
<name>A0A1G7UR16_9GAMM</name>